<dbReference type="SUPFAM" id="SSF55874">
    <property type="entry name" value="ATPase domain of HSP90 chaperone/DNA topoisomerase II/histidine kinase"/>
    <property type="match status" value="1"/>
</dbReference>
<dbReference type="Gene3D" id="3.30.565.10">
    <property type="entry name" value="Histidine kinase-like ATPase, C-terminal domain"/>
    <property type="match status" value="1"/>
</dbReference>
<sequence>MPSEMKLQYSHNVIEHLGIKLYQNKPTNVLAELISNAWDAYAENAYINLHKEEYISIFDDGYGMTHDELINNYLIIGKNKRVSQDDNSKLDKKYSRFEKIPNRGPMGRKGIGKLAPFGISKLISLITISLDNEGNNKVSWIELDLDEMIKKENEGEELLTDYKPNIILENVNFNKDEILSKFENNVKYVHNENKKSVETFLTKIKSSGTLLLLNKLTLKRTIGKESLISSMGRRFTVTLLRDDFNVFIDNEKVEEENALPKFAFRIPKEGFSVETIGGKEVRYWVGFVGNAEWSKDEAGVGIYAHGKIAQDRPFGFKHKGDEIFERYMYATVEADWLDELDEDVISTDRTNLNWDADELKEFLEWGDKSVGAWTTEYKMYKKSVIKGEIEGDIQVKTDSNKIPQITQAEQSLMVDMLSDVYIRLGKDDKTKEKLLIATSNAWTHKPMKEMIKKLWDNFKANDMNPHDFTEILDKLTEYSVPESLSLSVTFAQKAYALNLLYKLLHKGREIDLQKLIEAFPWILNPDMEYLSANQTLKTMTIEAINKGLSPSRFQHKLGSEIGVNEGKKPDFVFLSDGAEREFCIIELKHPGEEITLDNREQLHSYMTYIESRYPETKRKGILIGNNTNKIENTNPSKIDFITWDEVFRKSRAIHIEYLTSMLKVSASELGDSRMNDIIHFGGKETIELLQKISENSIEMQELISEFADIEKKLNNYKNFKKCFPK</sequence>
<reference evidence="1" key="1">
    <citation type="submission" date="2016-10" db="EMBL/GenBank/DDBJ databases">
        <authorList>
            <person name="de Groot N.N."/>
        </authorList>
    </citation>
    <scope>NUCLEOTIDE SEQUENCE</scope>
</reference>
<dbReference type="Pfam" id="PF13589">
    <property type="entry name" value="HATPase_c_3"/>
    <property type="match status" value="1"/>
</dbReference>
<keyword evidence="1" id="KW-0346">Stress response</keyword>
<evidence type="ECO:0000313" key="1">
    <source>
        <dbReference type="EMBL" id="SFV57589.1"/>
    </source>
</evidence>
<organism evidence="1">
    <name type="scientific">hydrothermal vent metagenome</name>
    <dbReference type="NCBI Taxonomy" id="652676"/>
    <lineage>
        <taxon>unclassified sequences</taxon>
        <taxon>metagenomes</taxon>
        <taxon>ecological metagenomes</taxon>
    </lineage>
</organism>
<dbReference type="InterPro" id="IPR036890">
    <property type="entry name" value="HATPase_C_sf"/>
</dbReference>
<dbReference type="InterPro" id="IPR011856">
    <property type="entry name" value="tRNA_endonuc-like_dom_sf"/>
</dbReference>
<dbReference type="Gene3D" id="3.40.1350.10">
    <property type="match status" value="1"/>
</dbReference>
<dbReference type="EMBL" id="FPHI01000015">
    <property type="protein sequence ID" value="SFV57589.1"/>
    <property type="molecule type" value="Genomic_DNA"/>
</dbReference>
<accession>A0A1W1BVM3</accession>
<name>A0A1W1BVM3_9ZZZZ</name>
<dbReference type="AlphaFoldDB" id="A0A1W1BVM3"/>
<gene>
    <name evidence="1" type="ORF">MNB_SV-3-1386</name>
</gene>
<proteinExistence type="predicted"/>
<dbReference type="GO" id="GO:0003676">
    <property type="term" value="F:nucleic acid binding"/>
    <property type="evidence" value="ECO:0007669"/>
    <property type="project" value="InterPro"/>
</dbReference>
<protein>
    <submittedName>
        <fullName evidence="1">Heat shock protein G homolog</fullName>
    </submittedName>
</protein>